<evidence type="ECO:0000256" key="7">
    <source>
        <dbReference type="SAM" id="MobiDB-lite"/>
    </source>
</evidence>
<keyword evidence="5" id="KW-0539">Nucleus</keyword>
<name>A0AAE8SU07_9PEZI</name>
<evidence type="ECO:0008006" key="12">
    <source>
        <dbReference type="Google" id="ProtNLM"/>
    </source>
</evidence>
<keyword evidence="4" id="KW-0804">Transcription</keyword>
<feature type="domain" description="C2H2-type" evidence="9">
    <location>
        <begin position="8"/>
        <end position="36"/>
    </location>
</feature>
<reference evidence="10" key="1">
    <citation type="submission" date="2018-03" db="EMBL/GenBank/DDBJ databases">
        <authorList>
            <person name="Guldener U."/>
        </authorList>
    </citation>
    <scope>NUCLEOTIDE SEQUENCE</scope>
</reference>
<dbReference type="PROSITE" id="PS50157">
    <property type="entry name" value="ZINC_FINGER_C2H2_2"/>
    <property type="match status" value="1"/>
</dbReference>
<protein>
    <recommendedName>
        <fullName evidence="12">Zn(2)-C6 fungal-type domain-containing protein</fullName>
    </recommendedName>
</protein>
<dbReference type="AlphaFoldDB" id="A0AAE8SU07"/>
<keyword evidence="1" id="KW-0479">Metal-binding</keyword>
<accession>A0AAE8SU07</accession>
<evidence type="ECO:0000313" key="10">
    <source>
        <dbReference type="EMBL" id="SPO00352.1"/>
    </source>
</evidence>
<keyword evidence="6" id="KW-0863">Zinc-finger</keyword>
<dbReference type="SMART" id="SM00066">
    <property type="entry name" value="GAL4"/>
    <property type="match status" value="1"/>
</dbReference>
<dbReference type="Gene3D" id="4.10.240.10">
    <property type="entry name" value="Zn(2)-C6 fungal-type DNA-binding domain"/>
    <property type="match status" value="1"/>
</dbReference>
<evidence type="ECO:0000256" key="5">
    <source>
        <dbReference type="ARBA" id="ARBA00023242"/>
    </source>
</evidence>
<dbReference type="Pfam" id="PF00172">
    <property type="entry name" value="Zn_clus"/>
    <property type="match status" value="1"/>
</dbReference>
<dbReference type="SUPFAM" id="SSF57701">
    <property type="entry name" value="Zn2/Cys6 DNA-binding domain"/>
    <property type="match status" value="1"/>
</dbReference>
<evidence type="ECO:0000256" key="2">
    <source>
        <dbReference type="ARBA" id="ARBA00022833"/>
    </source>
</evidence>
<evidence type="ECO:0000256" key="6">
    <source>
        <dbReference type="PROSITE-ProRule" id="PRU00042"/>
    </source>
</evidence>
<keyword evidence="2" id="KW-0862">Zinc</keyword>
<evidence type="ECO:0000259" key="8">
    <source>
        <dbReference type="PROSITE" id="PS50048"/>
    </source>
</evidence>
<gene>
    <name evidence="10" type="ORF">DNG_03197</name>
</gene>
<evidence type="ECO:0000313" key="11">
    <source>
        <dbReference type="Proteomes" id="UP001187682"/>
    </source>
</evidence>
<evidence type="ECO:0000256" key="1">
    <source>
        <dbReference type="ARBA" id="ARBA00022723"/>
    </source>
</evidence>
<dbReference type="CDD" id="cd00067">
    <property type="entry name" value="GAL4"/>
    <property type="match status" value="1"/>
</dbReference>
<keyword evidence="11" id="KW-1185">Reference proteome</keyword>
<feature type="region of interest" description="Disordered" evidence="7">
    <location>
        <begin position="128"/>
        <end position="157"/>
    </location>
</feature>
<dbReference type="GO" id="GO:0000981">
    <property type="term" value="F:DNA-binding transcription factor activity, RNA polymerase II-specific"/>
    <property type="evidence" value="ECO:0007669"/>
    <property type="project" value="InterPro"/>
</dbReference>
<dbReference type="InterPro" id="IPR001138">
    <property type="entry name" value="Zn2Cys6_DnaBD"/>
</dbReference>
<evidence type="ECO:0000259" key="9">
    <source>
        <dbReference type="PROSITE" id="PS50157"/>
    </source>
</evidence>
<dbReference type="PANTHER" id="PTHR47660">
    <property type="entry name" value="TRANSCRIPTION FACTOR WITH C2H2 AND ZN(2)-CYS(6) DNA BINDING DOMAIN (EUROFUNG)-RELATED-RELATED"/>
    <property type="match status" value="1"/>
</dbReference>
<dbReference type="InterPro" id="IPR013087">
    <property type="entry name" value="Znf_C2H2_type"/>
</dbReference>
<evidence type="ECO:0000256" key="3">
    <source>
        <dbReference type="ARBA" id="ARBA00023015"/>
    </source>
</evidence>
<feature type="compositionally biased region" description="Polar residues" evidence="7">
    <location>
        <begin position="128"/>
        <end position="141"/>
    </location>
</feature>
<feature type="domain" description="Zn(2)-C6 fungal-type" evidence="8">
    <location>
        <begin position="42"/>
        <end position="72"/>
    </location>
</feature>
<sequence>MAPSHEVPTCNRCSKEFTQKSSLVRHLKLCAGGVRAPPRQKACRQCADTKVRCDLQRPTCGRCEARSLDCKFPAQHIPPTHAQADEAATVQLHHEDQGMQLDEDLFHSPSEEADGSVACSASSFEGRSSRCTSATLPSTAGTEYGEPPSYTPPEGIPPKFVLSNERRQVLLGAATKTTEWSILVKHTMQFVIRVLKSWPRAMATYHTAQLPPVIHPIQVRDNVPTTLANCFTLAKMWAEHTEGSMELVQNTILQEVHRILGEYTCYREEDLLAAAQSLLIMTIMLLFGMGPEPALPHPLDAQLLIQIWDVKQHLAATGVFLPQESTHTLPEWRQWAMVSAKRRTILAFHHVEWAWSLQHGYPILSCFELAPLPAPAAKHLWRETDESKWELMYLEWLRNWKGGFYQMMEFFYVDAVGDLTPRTEMWLAEADEYGMMLMAEVNANGIE</sequence>
<dbReference type="InterPro" id="IPR036864">
    <property type="entry name" value="Zn2-C6_fun-type_DNA-bd_sf"/>
</dbReference>
<proteinExistence type="predicted"/>
<dbReference type="PROSITE" id="PS50048">
    <property type="entry name" value="ZN2_CY6_FUNGAL_2"/>
    <property type="match status" value="1"/>
</dbReference>
<dbReference type="PANTHER" id="PTHR47660:SF3">
    <property type="entry name" value="FINGER DOMAIN PROTEIN, PUTATIVE (AFU_ORTHOLOGUE AFUA_4G03310)-RELATED"/>
    <property type="match status" value="1"/>
</dbReference>
<dbReference type="GO" id="GO:0008270">
    <property type="term" value="F:zinc ion binding"/>
    <property type="evidence" value="ECO:0007669"/>
    <property type="project" value="UniProtKB-KW"/>
</dbReference>
<organism evidence="10 11">
    <name type="scientific">Cephalotrichum gorgonifer</name>
    <dbReference type="NCBI Taxonomy" id="2041049"/>
    <lineage>
        <taxon>Eukaryota</taxon>
        <taxon>Fungi</taxon>
        <taxon>Dikarya</taxon>
        <taxon>Ascomycota</taxon>
        <taxon>Pezizomycotina</taxon>
        <taxon>Sordariomycetes</taxon>
        <taxon>Hypocreomycetidae</taxon>
        <taxon>Microascales</taxon>
        <taxon>Microascaceae</taxon>
        <taxon>Cephalotrichum</taxon>
    </lineage>
</organism>
<dbReference type="EMBL" id="ONZQ02000003">
    <property type="protein sequence ID" value="SPO00352.1"/>
    <property type="molecule type" value="Genomic_DNA"/>
</dbReference>
<evidence type="ECO:0000256" key="4">
    <source>
        <dbReference type="ARBA" id="ARBA00023163"/>
    </source>
</evidence>
<comment type="caution">
    <text evidence="10">The sequence shown here is derived from an EMBL/GenBank/DDBJ whole genome shotgun (WGS) entry which is preliminary data.</text>
</comment>
<dbReference type="PROSITE" id="PS00463">
    <property type="entry name" value="ZN2_CY6_FUNGAL_1"/>
    <property type="match status" value="1"/>
</dbReference>
<dbReference type="Proteomes" id="UP001187682">
    <property type="component" value="Unassembled WGS sequence"/>
</dbReference>
<keyword evidence="3" id="KW-0805">Transcription regulation</keyword>